<evidence type="ECO:0000259" key="6">
    <source>
        <dbReference type="PROSITE" id="PS51831"/>
    </source>
</evidence>
<evidence type="ECO:0000256" key="2">
    <source>
        <dbReference type="ARBA" id="ARBA00048244"/>
    </source>
</evidence>
<dbReference type="PANTHER" id="PTHR21262">
    <property type="entry name" value="GUANOSINE-3',5'-BIS DIPHOSPHATE 3'-PYROPHOSPHOHYDROLASE"/>
    <property type="match status" value="1"/>
</dbReference>
<evidence type="ECO:0000313" key="9">
    <source>
        <dbReference type="Proteomes" id="UP000605670"/>
    </source>
</evidence>
<organism evidence="8 9">
    <name type="scientific">Ornithinimicrobium tianjinense</name>
    <dbReference type="NCBI Taxonomy" id="1195761"/>
    <lineage>
        <taxon>Bacteria</taxon>
        <taxon>Bacillati</taxon>
        <taxon>Actinomycetota</taxon>
        <taxon>Actinomycetes</taxon>
        <taxon>Micrococcales</taxon>
        <taxon>Ornithinimicrobiaceae</taxon>
        <taxon>Ornithinimicrobium</taxon>
    </lineage>
</organism>
<dbReference type="GO" id="GO:0005886">
    <property type="term" value="C:plasma membrane"/>
    <property type="evidence" value="ECO:0007669"/>
    <property type="project" value="TreeGrafter"/>
</dbReference>
<sequence length="773" mass="85364">MSDAATPSAPTGKVGGGLRPRWARLGTSRRSVTTPALEPLLRSVRATHPKADLQLIERAYAVAELAHQGQRRKSGDAYITHPLAVATILAELGMTPSTIAAALLHDTVEDTAYSLEQLRSDFGDEIAMLVDGVTKLDKMTYGEAAQAETVRKMVVAMARDIRVLVIKLADRLHNARTWRYVSAESAARKAAETLEIYAPLAHRLGMNTIKWELEDLAFAQLYPKVYDEIVRMVAQRAPAREELLAQIRGQINEELRLSKIKATVTGRPKHYYSVYQKMIVRGHDFDKIYDLVGVRVLVDSIQDCYAVLGAIHNRWNPVPGRFKDYIAMPKFNMYQSLHTTVIGPEGKPVEIQIRTHQMHRRAEYGVAAHWKYKEQGADGGRAVGTDVNAGAPEGMQWLRQLIDWQQETADPGEFLDSLRYEMGAAEVYVFTPGGDVMALPAGATPVDFAYAVHTEVGHRCVGGRVNGKLVPLDSTLSNGDVVEIITSKAEDAGPSRDWLSFVKSARARNKIRQWFTRERREEMVESGKDEIARMLRKQNAPLQRLMSHETLTAVAESLGYKGIDGLYAAVGEGHVSPQHVVSQLLATVGGPDGAEEDLSEAVLPQRGRVKHSDPGVTVVGTDDVWVKIAKCCTPVPGDPIMGFVTHGRGVSVHRTDCTNAEQLREHPERIIPVAWAPTASSLFLVNLQVEALDRPRLLSDITRVLSDQHVNILSAAVQTSRDRVALSKFTFEMADPSHLESVIRAVRRVPAVLDAYRITGTTTTDPHRRGRSA</sequence>
<dbReference type="InterPro" id="IPR043519">
    <property type="entry name" value="NT_sf"/>
</dbReference>
<dbReference type="PROSITE" id="PS51831">
    <property type="entry name" value="HD"/>
    <property type="match status" value="1"/>
</dbReference>
<dbReference type="SMART" id="SM00471">
    <property type="entry name" value="HDc"/>
    <property type="match status" value="1"/>
</dbReference>
<dbReference type="NCBIfam" id="TIGR00691">
    <property type="entry name" value="spoT_relA"/>
    <property type="match status" value="1"/>
</dbReference>
<dbReference type="Pfam" id="PF04607">
    <property type="entry name" value="RelA_SpoT"/>
    <property type="match status" value="1"/>
</dbReference>
<name>A0A917F4V3_9MICO</name>
<dbReference type="Pfam" id="PF13291">
    <property type="entry name" value="ACT_4"/>
    <property type="match status" value="1"/>
</dbReference>
<comment type="catalytic activity">
    <reaction evidence="2">
        <text>GTP + ATP = guanosine 3'-diphosphate 5'-triphosphate + AMP</text>
        <dbReference type="Rhea" id="RHEA:22088"/>
        <dbReference type="ChEBI" id="CHEBI:30616"/>
        <dbReference type="ChEBI" id="CHEBI:37565"/>
        <dbReference type="ChEBI" id="CHEBI:142410"/>
        <dbReference type="ChEBI" id="CHEBI:456215"/>
        <dbReference type="EC" id="2.7.6.5"/>
    </reaction>
</comment>
<dbReference type="InterPro" id="IPR007685">
    <property type="entry name" value="RelA_SpoT"/>
</dbReference>
<dbReference type="InterPro" id="IPR004095">
    <property type="entry name" value="TGS"/>
</dbReference>
<reference evidence="8" key="2">
    <citation type="submission" date="2020-09" db="EMBL/GenBank/DDBJ databases">
        <authorList>
            <person name="Sun Q."/>
            <person name="Zhou Y."/>
        </authorList>
    </citation>
    <scope>NUCLEOTIDE SEQUENCE</scope>
    <source>
        <strain evidence="8">CGMCC 1.12160</strain>
    </source>
</reference>
<dbReference type="FunFam" id="3.10.20.30:FF:000002">
    <property type="entry name" value="GTP pyrophosphokinase (RelA/SpoT)"/>
    <property type="match status" value="1"/>
</dbReference>
<dbReference type="Proteomes" id="UP000605670">
    <property type="component" value="Unassembled WGS sequence"/>
</dbReference>
<feature type="domain" description="ACT" evidence="5">
    <location>
        <begin position="686"/>
        <end position="760"/>
    </location>
</feature>
<evidence type="ECO:0000259" key="7">
    <source>
        <dbReference type="PROSITE" id="PS51880"/>
    </source>
</evidence>
<comment type="function">
    <text evidence="3">In eubacteria ppGpp (guanosine 3'-diphosphate 5'-diphosphate) is a mediator of the stringent response that coordinates a variety of cellular activities in response to changes in nutritional abundance.</text>
</comment>
<evidence type="ECO:0000313" key="8">
    <source>
        <dbReference type="EMBL" id="GGF46833.1"/>
    </source>
</evidence>
<dbReference type="Gene3D" id="3.10.20.30">
    <property type="match status" value="1"/>
</dbReference>
<dbReference type="Pfam" id="PF02824">
    <property type="entry name" value="TGS"/>
    <property type="match status" value="1"/>
</dbReference>
<dbReference type="SUPFAM" id="SSF81301">
    <property type="entry name" value="Nucleotidyltransferase"/>
    <property type="match status" value="1"/>
</dbReference>
<dbReference type="CDD" id="cd04876">
    <property type="entry name" value="ACT_RelA-SpoT"/>
    <property type="match status" value="1"/>
</dbReference>
<dbReference type="Pfam" id="PF13328">
    <property type="entry name" value="HD_4"/>
    <property type="match status" value="1"/>
</dbReference>
<proteinExistence type="inferred from homology"/>
<dbReference type="PROSITE" id="PS51671">
    <property type="entry name" value="ACT"/>
    <property type="match status" value="1"/>
</dbReference>
<dbReference type="InterPro" id="IPR004811">
    <property type="entry name" value="RelA/Spo_fam"/>
</dbReference>
<dbReference type="FunFam" id="1.10.3210.10:FF:000001">
    <property type="entry name" value="GTP pyrophosphokinase RelA"/>
    <property type="match status" value="1"/>
</dbReference>
<protein>
    <submittedName>
        <fullName evidence="8">GTP pyrophosphokinase</fullName>
    </submittedName>
</protein>
<reference evidence="8" key="1">
    <citation type="journal article" date="2014" name="Int. J. Syst. Evol. Microbiol.">
        <title>Complete genome sequence of Corynebacterium casei LMG S-19264T (=DSM 44701T), isolated from a smear-ripened cheese.</title>
        <authorList>
            <consortium name="US DOE Joint Genome Institute (JGI-PGF)"/>
            <person name="Walter F."/>
            <person name="Albersmeier A."/>
            <person name="Kalinowski J."/>
            <person name="Ruckert C."/>
        </authorList>
    </citation>
    <scope>NUCLEOTIDE SEQUENCE</scope>
    <source>
        <strain evidence="8">CGMCC 1.12160</strain>
    </source>
</reference>
<dbReference type="PROSITE" id="PS51880">
    <property type="entry name" value="TGS"/>
    <property type="match status" value="1"/>
</dbReference>
<dbReference type="FunFam" id="3.30.460.10:FF:000001">
    <property type="entry name" value="GTP pyrophosphokinase RelA"/>
    <property type="match status" value="1"/>
</dbReference>
<dbReference type="InterPro" id="IPR045865">
    <property type="entry name" value="ACT-like_dom_sf"/>
</dbReference>
<dbReference type="InterPro" id="IPR003607">
    <property type="entry name" value="HD/PDEase_dom"/>
</dbReference>
<dbReference type="InterPro" id="IPR045600">
    <property type="entry name" value="RelA/SpoT_AH_RIS"/>
</dbReference>
<dbReference type="Gene3D" id="3.30.70.260">
    <property type="match status" value="1"/>
</dbReference>
<dbReference type="InterPro" id="IPR006674">
    <property type="entry name" value="HD_domain"/>
</dbReference>
<dbReference type="CDD" id="cd01668">
    <property type="entry name" value="TGS_RSH"/>
    <property type="match status" value="1"/>
</dbReference>
<feature type="region of interest" description="Disordered" evidence="4">
    <location>
        <begin position="1"/>
        <end position="25"/>
    </location>
</feature>
<feature type="domain" description="TGS" evidence="7">
    <location>
        <begin position="423"/>
        <end position="486"/>
    </location>
</feature>
<dbReference type="InterPro" id="IPR012676">
    <property type="entry name" value="TGS-like"/>
</dbReference>
<dbReference type="CDD" id="cd00077">
    <property type="entry name" value="HDc"/>
    <property type="match status" value="1"/>
</dbReference>
<dbReference type="Pfam" id="PF19296">
    <property type="entry name" value="RelA_AH_RIS"/>
    <property type="match status" value="1"/>
</dbReference>
<keyword evidence="9" id="KW-1185">Reference proteome</keyword>
<dbReference type="EMBL" id="BMEM01000001">
    <property type="protein sequence ID" value="GGF46833.1"/>
    <property type="molecule type" value="Genomic_DNA"/>
</dbReference>
<evidence type="ECO:0000259" key="5">
    <source>
        <dbReference type="PROSITE" id="PS51671"/>
    </source>
</evidence>
<comment type="similarity">
    <text evidence="3">Belongs to the relA/spoT family.</text>
</comment>
<dbReference type="Gene3D" id="1.10.3210.10">
    <property type="entry name" value="Hypothetical protein af1432"/>
    <property type="match status" value="1"/>
</dbReference>
<dbReference type="AlphaFoldDB" id="A0A917F4V3"/>
<dbReference type="GO" id="GO:0015969">
    <property type="term" value="P:guanosine tetraphosphate metabolic process"/>
    <property type="evidence" value="ECO:0007669"/>
    <property type="project" value="InterPro"/>
</dbReference>
<gene>
    <name evidence="8" type="primary">relA</name>
    <name evidence="8" type="ORF">GCM10011366_13230</name>
</gene>
<dbReference type="InterPro" id="IPR012675">
    <property type="entry name" value="Beta-grasp_dom_sf"/>
</dbReference>
<dbReference type="PANTHER" id="PTHR21262:SF31">
    <property type="entry name" value="GTP PYROPHOSPHOKINASE"/>
    <property type="match status" value="1"/>
</dbReference>
<evidence type="ECO:0000256" key="4">
    <source>
        <dbReference type="SAM" id="MobiDB-lite"/>
    </source>
</evidence>
<dbReference type="Gene3D" id="3.30.460.10">
    <property type="entry name" value="Beta Polymerase, domain 2"/>
    <property type="match status" value="1"/>
</dbReference>
<dbReference type="RefSeq" id="WP_188428915.1">
    <property type="nucleotide sequence ID" value="NZ_BAABKH010000005.1"/>
</dbReference>
<accession>A0A917F4V3</accession>
<comment type="caution">
    <text evidence="8">The sequence shown here is derived from an EMBL/GenBank/DDBJ whole genome shotgun (WGS) entry which is preliminary data.</text>
</comment>
<dbReference type="InterPro" id="IPR033655">
    <property type="entry name" value="TGS_RelA/SpoT"/>
</dbReference>
<feature type="domain" description="HD" evidence="6">
    <location>
        <begin position="78"/>
        <end position="175"/>
    </location>
</feature>
<comment type="pathway">
    <text evidence="1">Purine metabolism; ppGpp biosynthesis; ppGpp from GTP: step 1/2.</text>
</comment>
<dbReference type="CDD" id="cd05399">
    <property type="entry name" value="NT_Rel-Spo_like"/>
    <property type="match status" value="1"/>
</dbReference>
<dbReference type="SUPFAM" id="SSF109604">
    <property type="entry name" value="HD-domain/PDEase-like"/>
    <property type="match status" value="1"/>
</dbReference>
<evidence type="ECO:0000256" key="1">
    <source>
        <dbReference type="ARBA" id="ARBA00004976"/>
    </source>
</evidence>
<dbReference type="SMART" id="SM00954">
    <property type="entry name" value="RelA_SpoT"/>
    <property type="match status" value="1"/>
</dbReference>
<dbReference type="InterPro" id="IPR002912">
    <property type="entry name" value="ACT_dom"/>
</dbReference>
<dbReference type="SUPFAM" id="SSF55021">
    <property type="entry name" value="ACT-like"/>
    <property type="match status" value="1"/>
</dbReference>
<dbReference type="SUPFAM" id="SSF81271">
    <property type="entry name" value="TGS-like"/>
    <property type="match status" value="1"/>
</dbReference>
<dbReference type="GO" id="GO:0008728">
    <property type="term" value="F:GTP diphosphokinase activity"/>
    <property type="evidence" value="ECO:0007669"/>
    <property type="project" value="UniProtKB-EC"/>
</dbReference>
<evidence type="ECO:0000256" key="3">
    <source>
        <dbReference type="RuleBase" id="RU003847"/>
    </source>
</evidence>